<dbReference type="Proteomes" id="UP001062846">
    <property type="component" value="Chromosome 5"/>
</dbReference>
<accession>A0ACC0NUA1</accession>
<proteinExistence type="predicted"/>
<gene>
    <name evidence="1" type="ORF">RHMOL_Rhmol05G0257100</name>
</gene>
<evidence type="ECO:0000313" key="1">
    <source>
        <dbReference type="EMBL" id="KAI8556491.1"/>
    </source>
</evidence>
<sequence length="236" mass="26577">MSTMSLLRAAAKSHRLIRTSSQNQGLPLLLRDSPMRFSTEAADHQPSSRDNSSVDPFLRPPTKGFVYGKLVGTTKHTTKSDILNFLEDCGLSLDDLRVDYSHYPRVYMPTGMMIQFPSQNAYDAAIKANNRKGRLYRLDRADRSQWDDITPYDGKAVSRSSGLYTLFGVLLQGIPRNAVPDDVERFLSGCVYDASTMEIFVSRMIQSYVVVEEKSLPTEYWDMFIRPSSSAIAVPD</sequence>
<protein>
    <submittedName>
        <fullName evidence="1">Uncharacterized protein</fullName>
    </submittedName>
</protein>
<dbReference type="EMBL" id="CM046392">
    <property type="protein sequence ID" value="KAI8556491.1"/>
    <property type="molecule type" value="Genomic_DNA"/>
</dbReference>
<organism evidence="1 2">
    <name type="scientific">Rhododendron molle</name>
    <name type="common">Chinese azalea</name>
    <name type="synonym">Azalea mollis</name>
    <dbReference type="NCBI Taxonomy" id="49168"/>
    <lineage>
        <taxon>Eukaryota</taxon>
        <taxon>Viridiplantae</taxon>
        <taxon>Streptophyta</taxon>
        <taxon>Embryophyta</taxon>
        <taxon>Tracheophyta</taxon>
        <taxon>Spermatophyta</taxon>
        <taxon>Magnoliopsida</taxon>
        <taxon>eudicotyledons</taxon>
        <taxon>Gunneridae</taxon>
        <taxon>Pentapetalae</taxon>
        <taxon>asterids</taxon>
        <taxon>Ericales</taxon>
        <taxon>Ericaceae</taxon>
        <taxon>Ericoideae</taxon>
        <taxon>Rhodoreae</taxon>
        <taxon>Rhododendron</taxon>
    </lineage>
</organism>
<keyword evidence="2" id="KW-1185">Reference proteome</keyword>
<comment type="caution">
    <text evidence="1">The sequence shown here is derived from an EMBL/GenBank/DDBJ whole genome shotgun (WGS) entry which is preliminary data.</text>
</comment>
<reference evidence="1" key="1">
    <citation type="submission" date="2022-02" db="EMBL/GenBank/DDBJ databases">
        <title>Plant Genome Project.</title>
        <authorList>
            <person name="Zhang R.-G."/>
        </authorList>
    </citation>
    <scope>NUCLEOTIDE SEQUENCE</scope>
    <source>
        <strain evidence="1">AT1</strain>
    </source>
</reference>
<name>A0ACC0NUA1_RHOML</name>
<evidence type="ECO:0000313" key="2">
    <source>
        <dbReference type="Proteomes" id="UP001062846"/>
    </source>
</evidence>